<feature type="compositionally biased region" description="Gly residues" evidence="1">
    <location>
        <begin position="955"/>
        <end position="968"/>
    </location>
</feature>
<feature type="compositionally biased region" description="Low complexity" evidence="1">
    <location>
        <begin position="982"/>
        <end position="992"/>
    </location>
</feature>
<reference evidence="3" key="2">
    <citation type="submission" date="2020-09" db="EMBL/GenBank/DDBJ databases">
        <authorList>
            <person name="Sun Q."/>
            <person name="Ohkuma M."/>
        </authorList>
    </citation>
    <scope>NUCLEOTIDE SEQUENCE</scope>
    <source>
        <strain evidence="3">JCM 14359</strain>
    </source>
</reference>
<gene>
    <name evidence="3" type="ORF">GCM10008995_23100</name>
</gene>
<evidence type="ECO:0000313" key="4">
    <source>
        <dbReference type="Proteomes" id="UP000653099"/>
    </source>
</evidence>
<evidence type="ECO:0000313" key="3">
    <source>
        <dbReference type="EMBL" id="GGJ12633.1"/>
    </source>
</evidence>
<feature type="domain" description="DUF7827" evidence="2">
    <location>
        <begin position="517"/>
        <end position="639"/>
    </location>
</feature>
<comment type="caution">
    <text evidence="3">The sequence shown here is derived from an EMBL/GenBank/DDBJ whole genome shotgun (WGS) entry which is preliminary data.</text>
</comment>
<dbReference type="EMBL" id="BMOC01000015">
    <property type="protein sequence ID" value="GGJ12633.1"/>
    <property type="molecule type" value="Genomic_DNA"/>
</dbReference>
<organism evidence="3 4">
    <name type="scientific">Halobellus salinus</name>
    <dbReference type="NCBI Taxonomy" id="931585"/>
    <lineage>
        <taxon>Archaea</taxon>
        <taxon>Methanobacteriati</taxon>
        <taxon>Methanobacteriota</taxon>
        <taxon>Stenosarchaea group</taxon>
        <taxon>Halobacteria</taxon>
        <taxon>Halobacteriales</taxon>
        <taxon>Haloferacaceae</taxon>
        <taxon>Halobellus</taxon>
    </lineage>
</organism>
<protein>
    <recommendedName>
        <fullName evidence="2">DUF7827 domain-containing protein</fullName>
    </recommendedName>
</protein>
<sequence length="1049" mass="106292">MQHTGRLQAVGLASLLLLALLGSIGPFAGVAAADQGTVSFGDSTYADGDTVTVSVEDGDLSTTEEYVVNVQSDTEGQETILNEDVEDGVTSITTKYPVADVDGNNKITAYEIVYDNDADNSGSISSISRNDNGTIDINLNSPSDSNDVIGYTRGETVLLLHSENSKFSGTTQVSESGGKGVLQISEEGSINATYSDESAGENRVTKATIKKKSKETDSDPDPLSLGPVTELSTGSLNGTSLTHTESVIEVPFSEDVSQAGEGSGGLTLGGNITVAVDGENVTDRYVLDADGAADGQVVVTSATPVGARAEVTVAVDAANDSADAETITPGAVDATVTDATVAEGDDANVYDNETVAFVAAEPNRAFDVSNATGAFVFTGRTGNGSQVFAFDTAARNWTGEHTIESTASGGSIAATTGVTLRELGLSVGVTDRNITTAEGIDARVSAADSGRAVDVALVAADDTIVDRRNRTLGGNGGATVEFGADSLAGAGPGNYTVNVTDAVTGTGVDSAPIRAVDADARTAAFGSTVVAEHAGDVAVFDLEFQYADTATVTLGGSDVGFRANATVEDRDGDGRVRLRFNTAAAATLTTLPDDGGAVFATAPAGNASDTTDAVIAADTDDRGAPSEALAPGEYGVTIRPGSNASTAETGVGTLTLRQPSPQRLDTWVAPADTTFGTAAEVSAAVEGGRLTTATAVATGDVAVHRVVAPGIAGALANTSGDTTEAFFELAGTDATDRYALNVTQRNPAANEDPYRLTLNNTTARVVADAVNDTYFVTYRGDGPAAVPWNGTAATGSADPDDPAPGDSLSAEFTVHDGGPFADLAPAERRVTAAHSLVAARVDADPPVVVTNATNQSIGGTTTLAPGTEFELRVQSSNGTEPRFLKTARATVGPAGGWNATVDFDAQHVGDTFTVQSTVDTVVSADDLAVDGEVRATLPQNTSTPTAQPTTTAAAGGAGGGIGAGGGGGGDDDRDRDTPSPEPTATATPTQSTDADESVVDSAQQYLGDAFATAVNNTDAESIRDRLFDFDVAVAVAALTVVVVYVSRRG</sequence>
<evidence type="ECO:0000259" key="2">
    <source>
        <dbReference type="Pfam" id="PF25162"/>
    </source>
</evidence>
<feature type="region of interest" description="Disordered" evidence="1">
    <location>
        <begin position="934"/>
        <end position="996"/>
    </location>
</feature>
<feature type="compositionally biased region" description="Polar residues" evidence="1">
    <location>
        <begin position="230"/>
        <end position="239"/>
    </location>
</feature>
<keyword evidence="4" id="KW-1185">Reference proteome</keyword>
<reference evidence="3" key="1">
    <citation type="journal article" date="2014" name="Int. J. Syst. Evol. Microbiol.">
        <title>Complete genome sequence of Corynebacterium casei LMG S-19264T (=DSM 44701T), isolated from a smear-ripened cheese.</title>
        <authorList>
            <consortium name="US DOE Joint Genome Institute (JGI-PGF)"/>
            <person name="Walter F."/>
            <person name="Albersmeier A."/>
            <person name="Kalinowski J."/>
            <person name="Ruckert C."/>
        </authorList>
    </citation>
    <scope>NUCLEOTIDE SEQUENCE</scope>
    <source>
        <strain evidence="3">JCM 14359</strain>
    </source>
</reference>
<dbReference type="Proteomes" id="UP000653099">
    <property type="component" value="Unassembled WGS sequence"/>
</dbReference>
<dbReference type="Pfam" id="PF25162">
    <property type="entry name" value="DUF7827"/>
    <property type="match status" value="1"/>
</dbReference>
<feature type="compositionally biased region" description="Low complexity" evidence="1">
    <location>
        <begin position="938"/>
        <end position="954"/>
    </location>
</feature>
<dbReference type="NCBIfam" id="NF045517">
    <property type="entry name" value="halo_surf_dom"/>
    <property type="match status" value="1"/>
</dbReference>
<name>A0A830ED53_9EURY</name>
<dbReference type="AlphaFoldDB" id="A0A830ED53"/>
<proteinExistence type="predicted"/>
<evidence type="ECO:0000256" key="1">
    <source>
        <dbReference type="SAM" id="MobiDB-lite"/>
    </source>
</evidence>
<accession>A0A830ED53</accession>
<dbReference type="InterPro" id="IPR057149">
    <property type="entry name" value="DUF7827"/>
</dbReference>
<feature type="region of interest" description="Disordered" evidence="1">
    <location>
        <begin position="192"/>
        <end position="239"/>
    </location>
</feature>